<feature type="compositionally biased region" description="Basic residues" evidence="1">
    <location>
        <begin position="66"/>
        <end position="76"/>
    </location>
</feature>
<dbReference type="AlphaFoldDB" id="A0A8S9G1M8"/>
<evidence type="ECO:0000313" key="3">
    <source>
        <dbReference type="Proteomes" id="UP000712281"/>
    </source>
</evidence>
<dbReference type="Proteomes" id="UP000712281">
    <property type="component" value="Unassembled WGS sequence"/>
</dbReference>
<dbReference type="EMBL" id="QGKW02002228">
    <property type="protein sequence ID" value="KAF2539750.1"/>
    <property type="molecule type" value="Genomic_DNA"/>
</dbReference>
<protein>
    <submittedName>
        <fullName evidence="2">Uncharacterized protein</fullName>
    </submittedName>
</protein>
<gene>
    <name evidence="2" type="ORF">F2Q68_00018622</name>
</gene>
<feature type="region of interest" description="Disordered" evidence="1">
    <location>
        <begin position="18"/>
        <end position="81"/>
    </location>
</feature>
<organism evidence="2 3">
    <name type="scientific">Brassica cretica</name>
    <name type="common">Mustard</name>
    <dbReference type="NCBI Taxonomy" id="69181"/>
    <lineage>
        <taxon>Eukaryota</taxon>
        <taxon>Viridiplantae</taxon>
        <taxon>Streptophyta</taxon>
        <taxon>Embryophyta</taxon>
        <taxon>Tracheophyta</taxon>
        <taxon>Spermatophyta</taxon>
        <taxon>Magnoliopsida</taxon>
        <taxon>eudicotyledons</taxon>
        <taxon>Gunneridae</taxon>
        <taxon>Pentapetalae</taxon>
        <taxon>rosids</taxon>
        <taxon>malvids</taxon>
        <taxon>Brassicales</taxon>
        <taxon>Brassicaceae</taxon>
        <taxon>Brassiceae</taxon>
        <taxon>Brassica</taxon>
    </lineage>
</organism>
<sequence>MDPLMTELGKYFFSLPGNSPSVLDSHGTDAVLNSQGSRSRSRSPLPPVQKEASKSPTKVSPAKSPMRSRSRSKQKRKESWVLLEDSPKGSYLFYVVRLSKT</sequence>
<proteinExistence type="predicted"/>
<evidence type="ECO:0000313" key="2">
    <source>
        <dbReference type="EMBL" id="KAF2539750.1"/>
    </source>
</evidence>
<comment type="caution">
    <text evidence="2">The sequence shown here is derived from an EMBL/GenBank/DDBJ whole genome shotgun (WGS) entry which is preliminary data.</text>
</comment>
<accession>A0A8S9G1M8</accession>
<name>A0A8S9G1M8_BRACR</name>
<reference evidence="2" key="1">
    <citation type="submission" date="2019-12" db="EMBL/GenBank/DDBJ databases">
        <title>Genome sequencing and annotation of Brassica cretica.</title>
        <authorList>
            <person name="Studholme D.J."/>
            <person name="Sarris P.F."/>
        </authorList>
    </citation>
    <scope>NUCLEOTIDE SEQUENCE</scope>
    <source>
        <strain evidence="2">PFS-001/15</strain>
        <tissue evidence="2">Leaf</tissue>
    </source>
</reference>
<evidence type="ECO:0000256" key="1">
    <source>
        <dbReference type="SAM" id="MobiDB-lite"/>
    </source>
</evidence>